<dbReference type="AlphaFoldDB" id="A0A9W9Q0J5"/>
<dbReference type="EMBL" id="JAPZBO010000003">
    <property type="protein sequence ID" value="KAJ5321345.1"/>
    <property type="molecule type" value="Genomic_DNA"/>
</dbReference>
<gene>
    <name evidence="2" type="ORF">N7476_004347</name>
</gene>
<dbReference type="Proteomes" id="UP001147746">
    <property type="component" value="Unassembled WGS sequence"/>
</dbReference>
<name>A0A9W9Q0J5_9EURO</name>
<keyword evidence="3" id="KW-1185">Reference proteome</keyword>
<accession>A0A9W9Q0J5</accession>
<protein>
    <submittedName>
        <fullName evidence="2">Uncharacterized protein</fullName>
    </submittedName>
</protein>
<feature type="region of interest" description="Disordered" evidence="1">
    <location>
        <begin position="61"/>
        <end position="140"/>
    </location>
</feature>
<feature type="region of interest" description="Disordered" evidence="1">
    <location>
        <begin position="1"/>
        <end position="23"/>
    </location>
</feature>
<dbReference type="OrthoDB" id="4368676at2759"/>
<feature type="compositionally biased region" description="Basic and acidic residues" evidence="1">
    <location>
        <begin position="90"/>
        <end position="100"/>
    </location>
</feature>
<evidence type="ECO:0000256" key="1">
    <source>
        <dbReference type="SAM" id="MobiDB-lite"/>
    </source>
</evidence>
<reference evidence="2" key="1">
    <citation type="submission" date="2022-12" db="EMBL/GenBank/DDBJ databases">
        <authorList>
            <person name="Petersen C."/>
        </authorList>
    </citation>
    <scope>NUCLEOTIDE SEQUENCE</scope>
    <source>
        <strain evidence="2">IBT 21472</strain>
    </source>
</reference>
<evidence type="ECO:0000313" key="2">
    <source>
        <dbReference type="EMBL" id="KAJ5321345.1"/>
    </source>
</evidence>
<proteinExistence type="predicted"/>
<organism evidence="2 3">
    <name type="scientific">Penicillium atrosanguineum</name>
    <dbReference type="NCBI Taxonomy" id="1132637"/>
    <lineage>
        <taxon>Eukaryota</taxon>
        <taxon>Fungi</taxon>
        <taxon>Dikarya</taxon>
        <taxon>Ascomycota</taxon>
        <taxon>Pezizomycotina</taxon>
        <taxon>Eurotiomycetes</taxon>
        <taxon>Eurotiomycetidae</taxon>
        <taxon>Eurotiales</taxon>
        <taxon>Aspergillaceae</taxon>
        <taxon>Penicillium</taxon>
    </lineage>
</organism>
<sequence length="209" mass="22593">MASGSAINAELAGGGRPRSVSGKLRACELCKSKKKRCTHRGGEYSLVADTNIIMETRLRKRSHRELHVAEKKPSNLTSATASSSSCIRSNRMEKSNDRPLRSGSVKKSRSESPVAEKSPPTTKGGKATKLSRNETAAGKTIIPKLPSGTIQGSIAMSVHSIFARELQRKLDNYEAKFQASVAAHQVMQESAQSVRDTVQAWVDAWASGQ</sequence>
<evidence type="ECO:0000313" key="3">
    <source>
        <dbReference type="Proteomes" id="UP001147746"/>
    </source>
</evidence>
<comment type="caution">
    <text evidence="2">The sequence shown here is derived from an EMBL/GenBank/DDBJ whole genome shotgun (WGS) entry which is preliminary data.</text>
</comment>
<reference evidence="2" key="2">
    <citation type="journal article" date="2023" name="IMA Fungus">
        <title>Comparative genomic study of the Penicillium genus elucidates a diverse pangenome and 15 lateral gene transfer events.</title>
        <authorList>
            <person name="Petersen C."/>
            <person name="Sorensen T."/>
            <person name="Nielsen M.R."/>
            <person name="Sondergaard T.E."/>
            <person name="Sorensen J.L."/>
            <person name="Fitzpatrick D.A."/>
            <person name="Frisvad J.C."/>
            <person name="Nielsen K.L."/>
        </authorList>
    </citation>
    <scope>NUCLEOTIDE SEQUENCE</scope>
    <source>
        <strain evidence="2">IBT 21472</strain>
    </source>
</reference>